<feature type="compositionally biased region" description="Polar residues" evidence="1">
    <location>
        <begin position="738"/>
        <end position="748"/>
    </location>
</feature>
<protein>
    <recommendedName>
        <fullName evidence="3">MHYT domain-containing protein</fullName>
    </recommendedName>
</protein>
<dbReference type="Proteomes" id="UP000250140">
    <property type="component" value="Unassembled WGS sequence"/>
</dbReference>
<evidence type="ECO:0000256" key="2">
    <source>
        <dbReference type="SAM" id="Phobius"/>
    </source>
</evidence>
<dbReference type="AlphaFoldDB" id="A0A8E2F2Y3"/>
<dbReference type="PANTHER" id="PTHR35152:SF1">
    <property type="entry name" value="DOMAIN SIGNALLING PROTEIN, PUTATIVE (AFU_ORTHOLOGUE AFUA_5G11310)-RELATED"/>
    <property type="match status" value="1"/>
</dbReference>
<feature type="transmembrane region" description="Helical" evidence="2">
    <location>
        <begin position="21"/>
        <end position="41"/>
    </location>
</feature>
<feature type="region of interest" description="Disordered" evidence="1">
    <location>
        <begin position="347"/>
        <end position="366"/>
    </location>
</feature>
<accession>A0A8E2F2Y3</accession>
<keyword evidence="5" id="KW-1185">Reference proteome</keyword>
<name>A0A8E2F2Y3_9PEZI</name>
<evidence type="ECO:0000313" key="4">
    <source>
        <dbReference type="EMBL" id="OCL09308.1"/>
    </source>
</evidence>
<feature type="region of interest" description="Disordered" evidence="1">
    <location>
        <begin position="738"/>
        <end position="766"/>
    </location>
</feature>
<dbReference type="EMBL" id="KV749471">
    <property type="protein sequence ID" value="OCL09308.1"/>
    <property type="molecule type" value="Genomic_DNA"/>
</dbReference>
<feature type="compositionally biased region" description="Basic and acidic residues" evidence="1">
    <location>
        <begin position="749"/>
        <end position="765"/>
    </location>
</feature>
<gene>
    <name evidence="4" type="ORF">AOQ84DRAFT_24323</name>
</gene>
<evidence type="ECO:0000259" key="3">
    <source>
        <dbReference type="PROSITE" id="PS50924"/>
    </source>
</evidence>
<feature type="transmembrane region" description="Helical" evidence="2">
    <location>
        <begin position="53"/>
        <end position="78"/>
    </location>
</feature>
<reference evidence="4 5" key="1">
    <citation type="journal article" date="2016" name="Nat. Commun.">
        <title>Ectomycorrhizal ecology is imprinted in the genome of the dominant symbiotic fungus Cenococcum geophilum.</title>
        <authorList>
            <consortium name="DOE Joint Genome Institute"/>
            <person name="Peter M."/>
            <person name="Kohler A."/>
            <person name="Ohm R.A."/>
            <person name="Kuo A."/>
            <person name="Krutzmann J."/>
            <person name="Morin E."/>
            <person name="Arend M."/>
            <person name="Barry K.W."/>
            <person name="Binder M."/>
            <person name="Choi C."/>
            <person name="Clum A."/>
            <person name="Copeland A."/>
            <person name="Grisel N."/>
            <person name="Haridas S."/>
            <person name="Kipfer T."/>
            <person name="LaButti K."/>
            <person name="Lindquist E."/>
            <person name="Lipzen A."/>
            <person name="Maire R."/>
            <person name="Meier B."/>
            <person name="Mihaltcheva S."/>
            <person name="Molinier V."/>
            <person name="Murat C."/>
            <person name="Poggeler S."/>
            <person name="Quandt C.A."/>
            <person name="Sperisen C."/>
            <person name="Tritt A."/>
            <person name="Tisserant E."/>
            <person name="Crous P.W."/>
            <person name="Henrissat B."/>
            <person name="Nehls U."/>
            <person name="Egli S."/>
            <person name="Spatafora J.W."/>
            <person name="Grigoriev I.V."/>
            <person name="Martin F.M."/>
        </authorList>
    </citation>
    <scope>NUCLEOTIDE SEQUENCE [LARGE SCALE GENOMIC DNA]</scope>
    <source>
        <strain evidence="4 5">CBS 207.34</strain>
    </source>
</reference>
<evidence type="ECO:0000256" key="1">
    <source>
        <dbReference type="SAM" id="MobiDB-lite"/>
    </source>
</evidence>
<dbReference type="OrthoDB" id="264015at2759"/>
<keyword evidence="2" id="KW-0472">Membrane</keyword>
<feature type="domain" description="MHYT" evidence="3">
    <location>
        <begin position="21"/>
        <end position="223"/>
    </location>
</feature>
<keyword evidence="2" id="KW-0812">Transmembrane</keyword>
<dbReference type="InterPro" id="IPR005330">
    <property type="entry name" value="MHYT_dom"/>
</dbReference>
<dbReference type="Pfam" id="PF03707">
    <property type="entry name" value="MHYT"/>
    <property type="match status" value="2"/>
</dbReference>
<feature type="transmembrane region" description="Helical" evidence="2">
    <location>
        <begin position="239"/>
        <end position="260"/>
    </location>
</feature>
<feature type="transmembrane region" description="Helical" evidence="2">
    <location>
        <begin position="165"/>
        <end position="186"/>
    </location>
</feature>
<feature type="transmembrane region" description="Helical" evidence="2">
    <location>
        <begin position="98"/>
        <end position="117"/>
    </location>
</feature>
<evidence type="ECO:0000313" key="5">
    <source>
        <dbReference type="Proteomes" id="UP000250140"/>
    </source>
</evidence>
<keyword evidence="2" id="KW-1133">Transmembrane helix</keyword>
<dbReference type="PROSITE" id="PS50924">
    <property type="entry name" value="MHYT"/>
    <property type="match status" value="1"/>
</dbReference>
<feature type="transmembrane region" description="Helical" evidence="2">
    <location>
        <begin position="198"/>
        <end position="219"/>
    </location>
</feature>
<dbReference type="PANTHER" id="PTHR35152">
    <property type="entry name" value="DOMAIN SIGNALLING PROTEIN, PUTATIVE (AFU_ORTHOLOGUE AFUA_5G11310)-RELATED"/>
    <property type="match status" value="1"/>
</dbReference>
<proteinExistence type="predicted"/>
<organism evidence="4 5">
    <name type="scientific">Glonium stellatum</name>
    <dbReference type="NCBI Taxonomy" id="574774"/>
    <lineage>
        <taxon>Eukaryota</taxon>
        <taxon>Fungi</taxon>
        <taxon>Dikarya</taxon>
        <taxon>Ascomycota</taxon>
        <taxon>Pezizomycotina</taxon>
        <taxon>Dothideomycetes</taxon>
        <taxon>Pleosporomycetidae</taxon>
        <taxon>Gloniales</taxon>
        <taxon>Gloniaceae</taxon>
        <taxon>Glonium</taxon>
    </lineage>
</organism>
<sequence length="827" mass="92243">MGADGKITTKYRIGDEVPFHFLWYLILASYFVSLVGAYTTVELLHRRKTGNGWLSWLQLGGCSVSFGLVAIWCMHFVGNRAIVLGDGKNEIQLYYNPGFTALSVFLPIIFLFFGFAVAERFTRTKRSLYLALTVTGLAAGLAITGMHYIGNFGTTNYYLYNNKSHIVGAAAIAVVACWFSFTLFFHQKEHWINTGWRRVLIACLLAGAVSGMHWTATVGTKYELRGYHRGSGADRNNNLIVATAMCLLACAVCFALAFLIQRRRRQLADRAQHVVLASATFDPDGRLLVTQEGLMPSQKITKQYNQRSFNDEFNVAHPAFQWLFRVTRNWQGVADLVPAMKTHLRFSGGSKMPTRPDSTESRSTWEEANGEDEYSAIFREHFCVAASDLADHLDTSVQDLGVLYEEILMTGTLMTELRTKRTKTGNSKDILTAQVATKPADIEAGLVIPSLFGRGQLLFVVRKVDKAEASRLMNVGYRFAHADQVSDLLARSMQIKRADLVSTVEKLRTYCQRDPCVPPAGTYLACFALRPAVKASSGNWDILVPRANPGRLPMVRLSSEQLESWQSQFISRLDGFSLTQCIQYLSTKASEGSSDEGGFAKELRNKVVELVDEVPEVFFRQAIFSARPVRTDYIVPGDDVPSQVTVMAFCIIPDVHSASVRGDKLIYTPFSFFKCQQRAYTGCPDHSVLARRNHREFSSLLARQREMVSAGPLSHRGSFSAPVSVRVIRMWPFSKNTSPRDTIVQPDSSSEKELVQSHSRAEENNTSHAFGGIMVSQDITVNANTKSDSQLELRDLGIRSEAGVAATEQPTFADELFKITTSKWQRP</sequence>
<feature type="transmembrane region" description="Helical" evidence="2">
    <location>
        <begin position="129"/>
        <end position="150"/>
    </location>
</feature>